<sequence>MIAYMLFLGVIVLLYAFVIRAGFFHKSVLYPEHAHPFHYWWDRIVHHQKKEKTS</sequence>
<dbReference type="KEGG" id="cbw:RR42_s1278"/>
<proteinExistence type="predicted"/>
<dbReference type="EMBL" id="CP010537">
    <property type="protein sequence ID" value="AJG22866.1"/>
    <property type="molecule type" value="Genomic_DNA"/>
</dbReference>
<reference evidence="1 2" key="1">
    <citation type="journal article" date="2015" name="Genome Announc.">
        <title>Complete Genome Sequence of Cupriavidus basilensis 4G11, Isolated from the Oak Ridge Field Research Center Site.</title>
        <authorList>
            <person name="Ray J."/>
            <person name="Waters R.J."/>
            <person name="Skerker J.M."/>
            <person name="Kuehl J.V."/>
            <person name="Price M.N."/>
            <person name="Huang J."/>
            <person name="Chakraborty R."/>
            <person name="Arkin A.P."/>
            <person name="Deutschbauer A."/>
        </authorList>
    </citation>
    <scope>NUCLEOTIDE SEQUENCE [LARGE SCALE GENOMIC DNA]</scope>
    <source>
        <strain evidence="1">4G11</strain>
    </source>
</reference>
<dbReference type="STRING" id="68895.RR42_s1278"/>
<dbReference type="AlphaFoldDB" id="A0A0C4YQJ5"/>
<gene>
    <name evidence="1" type="ORF">RR42_s1278</name>
</gene>
<dbReference type="Proteomes" id="UP000031843">
    <property type="component" value="Chromosome secondary"/>
</dbReference>
<evidence type="ECO:0000313" key="2">
    <source>
        <dbReference type="Proteomes" id="UP000031843"/>
    </source>
</evidence>
<evidence type="ECO:0000313" key="1">
    <source>
        <dbReference type="EMBL" id="AJG22866.1"/>
    </source>
</evidence>
<protein>
    <submittedName>
        <fullName evidence="1">Uncharacterized protein</fullName>
    </submittedName>
</protein>
<dbReference type="RefSeq" id="WP_158408319.1">
    <property type="nucleotide sequence ID" value="NZ_CP010537.1"/>
</dbReference>
<organism evidence="1 2">
    <name type="scientific">Cupriavidus basilensis</name>
    <dbReference type="NCBI Taxonomy" id="68895"/>
    <lineage>
        <taxon>Bacteria</taxon>
        <taxon>Pseudomonadati</taxon>
        <taxon>Pseudomonadota</taxon>
        <taxon>Betaproteobacteria</taxon>
        <taxon>Burkholderiales</taxon>
        <taxon>Burkholderiaceae</taxon>
        <taxon>Cupriavidus</taxon>
    </lineage>
</organism>
<accession>A0A0C4YQJ5</accession>
<keyword evidence="2" id="KW-1185">Reference proteome</keyword>
<dbReference type="OrthoDB" id="8967255at2"/>
<name>A0A0C4YQJ5_9BURK</name>